<dbReference type="SMART" id="SM00100">
    <property type="entry name" value="cNMP"/>
    <property type="match status" value="1"/>
</dbReference>
<evidence type="ECO:0000256" key="1">
    <source>
        <dbReference type="ARBA" id="ARBA00023159"/>
    </source>
</evidence>
<dbReference type="CDD" id="cd00038">
    <property type="entry name" value="CAP_ED"/>
    <property type="match status" value="1"/>
</dbReference>
<name>A0A7V7RJV1_9BACI</name>
<dbReference type="Pfam" id="PF00027">
    <property type="entry name" value="cNMP_binding"/>
    <property type="match status" value="1"/>
</dbReference>
<reference evidence="3 4" key="1">
    <citation type="journal article" date="2014" name="Arch. Microbiol.">
        <title>Bacillus mesophilum sp. nov., strain IITR-54T, a novel 4-chlorobiphenyl dechlorinating bacterium.</title>
        <authorList>
            <person name="Manickam N."/>
            <person name="Singh N.K."/>
            <person name="Bajaj A."/>
            <person name="Kumar R.M."/>
            <person name="Kaur G."/>
            <person name="Kaur N."/>
            <person name="Bala M."/>
            <person name="Kumar A."/>
            <person name="Mayilraj S."/>
        </authorList>
    </citation>
    <scope>NUCLEOTIDE SEQUENCE [LARGE SCALE GENOMIC DNA]</scope>
    <source>
        <strain evidence="3 4">IITR-54</strain>
    </source>
</reference>
<dbReference type="SUPFAM" id="SSF51206">
    <property type="entry name" value="cAMP-binding domain-like"/>
    <property type="match status" value="1"/>
</dbReference>
<dbReference type="InterPro" id="IPR018490">
    <property type="entry name" value="cNMP-bd_dom_sf"/>
</dbReference>
<protein>
    <submittedName>
        <fullName evidence="3">Crp/Fnr family transcriptional regulator</fullName>
    </submittedName>
</protein>
<accession>A0A7V7RJV1</accession>
<dbReference type="RefSeq" id="WP_151574944.1">
    <property type="nucleotide sequence ID" value="NZ_WBOT01000005.1"/>
</dbReference>
<dbReference type="Proteomes" id="UP000441354">
    <property type="component" value="Unassembled WGS sequence"/>
</dbReference>
<comment type="caution">
    <text evidence="3">The sequence shown here is derived from an EMBL/GenBank/DDBJ whole genome shotgun (WGS) entry which is preliminary data.</text>
</comment>
<gene>
    <name evidence="3" type="ORF">F7732_15615</name>
</gene>
<dbReference type="InterPro" id="IPR000595">
    <property type="entry name" value="cNMP-bd_dom"/>
</dbReference>
<organism evidence="3 4">
    <name type="scientific">Bacillus mesophilum</name>
    <dbReference type="NCBI Taxonomy" id="1071718"/>
    <lineage>
        <taxon>Bacteria</taxon>
        <taxon>Bacillati</taxon>
        <taxon>Bacillota</taxon>
        <taxon>Bacilli</taxon>
        <taxon>Bacillales</taxon>
        <taxon>Bacillaceae</taxon>
        <taxon>Bacillus</taxon>
    </lineage>
</organism>
<proteinExistence type="predicted"/>
<dbReference type="AlphaFoldDB" id="A0A7V7RJV1"/>
<dbReference type="Gene3D" id="2.60.120.10">
    <property type="entry name" value="Jelly Rolls"/>
    <property type="match status" value="1"/>
</dbReference>
<evidence type="ECO:0000259" key="2">
    <source>
        <dbReference type="SMART" id="SM00100"/>
    </source>
</evidence>
<evidence type="ECO:0000313" key="4">
    <source>
        <dbReference type="Proteomes" id="UP000441354"/>
    </source>
</evidence>
<keyword evidence="4" id="KW-1185">Reference proteome</keyword>
<feature type="domain" description="Cyclic nucleotide-binding" evidence="2">
    <location>
        <begin position="11"/>
        <end position="131"/>
    </location>
</feature>
<dbReference type="OrthoDB" id="9798104at2"/>
<dbReference type="EMBL" id="WBOT01000005">
    <property type="protein sequence ID" value="KAB2331281.1"/>
    <property type="molecule type" value="Genomic_DNA"/>
</dbReference>
<dbReference type="InterPro" id="IPR014710">
    <property type="entry name" value="RmlC-like_jellyroll"/>
</dbReference>
<keyword evidence="1" id="KW-0010">Activator</keyword>
<evidence type="ECO:0000313" key="3">
    <source>
        <dbReference type="EMBL" id="KAB2331281.1"/>
    </source>
</evidence>
<sequence length="195" mass="22714">MKELLLKYMDQYTSLAEAEQQAVINDIVIESFSKGANLLKQGDKANKQCFFVLEGCVRQYYLDIEGNEITANFYTEEQAILLSSPNEVDRYSRYTYTCLEDCVLVVADLDSEQEMYAKYSELAVMTRRMMEKDLRAAQNEFTAFIQSSPEERYKMVLRNRPDLIKRVPQYQFASYLGITPESLSRIKKRLHNESS</sequence>